<evidence type="ECO:0000256" key="2">
    <source>
        <dbReference type="HAMAP-Rule" id="MF_00795"/>
    </source>
</evidence>
<dbReference type="InterPro" id="IPR036822">
    <property type="entry name" value="CutC-like_dom_sf"/>
</dbReference>
<dbReference type="InterPro" id="IPR005627">
    <property type="entry name" value="CutC-like"/>
</dbReference>
<comment type="caution">
    <text evidence="3">The sequence shown here is derived from an EMBL/GenBank/DDBJ whole genome shotgun (WGS) entry which is preliminary data.</text>
</comment>
<dbReference type="Proteomes" id="UP001151234">
    <property type="component" value="Unassembled WGS sequence"/>
</dbReference>
<dbReference type="GO" id="GO:0005507">
    <property type="term" value="F:copper ion binding"/>
    <property type="evidence" value="ECO:0007669"/>
    <property type="project" value="TreeGrafter"/>
</dbReference>
<dbReference type="EMBL" id="JAPJZI010000001">
    <property type="protein sequence ID" value="MDA5400814.1"/>
    <property type="molecule type" value="Genomic_DNA"/>
</dbReference>
<dbReference type="Gene3D" id="3.20.20.380">
    <property type="entry name" value="Copper homeostasis (CutC) domain"/>
    <property type="match status" value="1"/>
</dbReference>
<comment type="caution">
    <text evidence="2">Once thought to be involved in copper homeostasis, experiments in E.coli have shown this is not the case.</text>
</comment>
<keyword evidence="4" id="KW-1185">Reference proteome</keyword>
<comment type="subcellular location">
    <subcellularLocation>
        <location evidence="2">Cytoplasm</location>
    </subcellularLocation>
</comment>
<dbReference type="GO" id="GO:0005737">
    <property type="term" value="C:cytoplasm"/>
    <property type="evidence" value="ECO:0007669"/>
    <property type="project" value="UniProtKB-SubCell"/>
</dbReference>
<keyword evidence="2" id="KW-0963">Cytoplasm</keyword>
<dbReference type="PANTHER" id="PTHR12598">
    <property type="entry name" value="COPPER HOMEOSTASIS PROTEIN CUTC"/>
    <property type="match status" value="1"/>
</dbReference>
<sequence length="237" mass="24529">MDSLASLQTAAEADVDRIELCAALDVGGLTPSAGFMLAASEIRTPTYAMIRPRAGDFAFSSEEIDLMIGDIRACREVGLAGVVVGAAADGWLDEAALETLVHAADGLGVTLNRAFDLVDDPILAIDIAADLGIERILTSGGARTALEGADAIRRYVEHADGRLSIMAGSGINADNVAQVIERSGVEEIHGSFSSASETLPGKVSAFGFSLADRTKAADQTDIQAVQQAAENLPLASD</sequence>
<dbReference type="HAMAP" id="MF_00795">
    <property type="entry name" value="CutC"/>
    <property type="match status" value="1"/>
</dbReference>
<dbReference type="PANTHER" id="PTHR12598:SF0">
    <property type="entry name" value="COPPER HOMEOSTASIS PROTEIN CUTC HOMOLOG"/>
    <property type="match status" value="1"/>
</dbReference>
<evidence type="ECO:0000313" key="4">
    <source>
        <dbReference type="Proteomes" id="UP001151234"/>
    </source>
</evidence>
<gene>
    <name evidence="2" type="primary">cutC</name>
    <name evidence="3" type="ORF">OQ273_19730</name>
</gene>
<dbReference type="Pfam" id="PF03932">
    <property type="entry name" value="CutC"/>
    <property type="match status" value="1"/>
</dbReference>
<dbReference type="RefSeq" id="WP_267992639.1">
    <property type="nucleotide sequence ID" value="NZ_JAPJZI010000001.1"/>
</dbReference>
<evidence type="ECO:0000313" key="3">
    <source>
        <dbReference type="EMBL" id="MDA5400814.1"/>
    </source>
</evidence>
<proteinExistence type="inferred from homology"/>
<organism evidence="3 4">
    <name type="scientific">Hoeflea prorocentri</name>
    <dbReference type="NCBI Taxonomy" id="1922333"/>
    <lineage>
        <taxon>Bacteria</taxon>
        <taxon>Pseudomonadati</taxon>
        <taxon>Pseudomonadota</taxon>
        <taxon>Alphaproteobacteria</taxon>
        <taxon>Hyphomicrobiales</taxon>
        <taxon>Rhizobiaceae</taxon>
        <taxon>Hoeflea</taxon>
    </lineage>
</organism>
<dbReference type="AlphaFoldDB" id="A0A9X3UPI0"/>
<protein>
    <recommendedName>
        <fullName evidence="2">PF03932 family protein CutC</fullName>
    </recommendedName>
</protein>
<dbReference type="SUPFAM" id="SSF110395">
    <property type="entry name" value="CutC-like"/>
    <property type="match status" value="1"/>
</dbReference>
<name>A0A9X3UPI0_9HYPH</name>
<accession>A0A9X3UPI0</accession>
<comment type="similarity">
    <text evidence="1 2">Belongs to the CutC family.</text>
</comment>
<evidence type="ECO:0000256" key="1">
    <source>
        <dbReference type="ARBA" id="ARBA00007768"/>
    </source>
</evidence>
<reference evidence="3" key="1">
    <citation type="submission" date="2022-11" db="EMBL/GenBank/DDBJ databases">
        <title>Draft genome sequence of Hoeflea poritis E7-10 and Hoeflea prorocentri PM5-8, separated from scleractinian coral Porites lutea and marine dinoflagellate.</title>
        <authorList>
            <person name="Zhang G."/>
            <person name="Wei Q."/>
            <person name="Cai L."/>
        </authorList>
    </citation>
    <scope>NUCLEOTIDE SEQUENCE</scope>
    <source>
        <strain evidence="3">PM5-8</strain>
    </source>
</reference>